<evidence type="ECO:0000313" key="2">
    <source>
        <dbReference type="Proteomes" id="UP001634007"/>
    </source>
</evidence>
<name>A0ABD3LFF1_EUCGL</name>
<dbReference type="Proteomes" id="UP001634007">
    <property type="component" value="Unassembled WGS sequence"/>
</dbReference>
<sequence>MAKDKAKAAAVVSVMVVHRGVMGPDGRRCGQVWRDLVRWLDSRWINSETGEATVASLGLEQRRKPRNKEVARARSSSLRWRTRGWQTQQSRLVTVQVGVAMSGYNGPAGESLRRCDGDEIERRWRQCSGANAAKQERLVAGGRGFWRDM</sequence>
<reference evidence="1 2" key="1">
    <citation type="submission" date="2024-11" db="EMBL/GenBank/DDBJ databases">
        <title>Chromosome-level genome assembly of Eucalyptus globulus Labill. provides insights into its genome evolution.</title>
        <authorList>
            <person name="Li X."/>
        </authorList>
    </citation>
    <scope>NUCLEOTIDE SEQUENCE [LARGE SCALE GENOMIC DNA]</scope>
    <source>
        <strain evidence="1">CL2024</strain>
        <tissue evidence="1">Fresh tender leaves</tissue>
    </source>
</reference>
<gene>
    <name evidence="1" type="ORF">ACJRO7_010377</name>
</gene>
<accession>A0ABD3LFF1</accession>
<proteinExistence type="predicted"/>
<protein>
    <submittedName>
        <fullName evidence="1">Uncharacterized protein</fullName>
    </submittedName>
</protein>
<dbReference type="AlphaFoldDB" id="A0ABD3LFF1"/>
<comment type="caution">
    <text evidence="1">The sequence shown here is derived from an EMBL/GenBank/DDBJ whole genome shotgun (WGS) entry which is preliminary data.</text>
</comment>
<dbReference type="EMBL" id="JBJKBG010000002">
    <property type="protein sequence ID" value="KAL3749264.1"/>
    <property type="molecule type" value="Genomic_DNA"/>
</dbReference>
<keyword evidence="2" id="KW-1185">Reference proteome</keyword>
<organism evidence="1 2">
    <name type="scientific">Eucalyptus globulus</name>
    <name type="common">Tasmanian blue gum</name>
    <dbReference type="NCBI Taxonomy" id="34317"/>
    <lineage>
        <taxon>Eukaryota</taxon>
        <taxon>Viridiplantae</taxon>
        <taxon>Streptophyta</taxon>
        <taxon>Embryophyta</taxon>
        <taxon>Tracheophyta</taxon>
        <taxon>Spermatophyta</taxon>
        <taxon>Magnoliopsida</taxon>
        <taxon>eudicotyledons</taxon>
        <taxon>Gunneridae</taxon>
        <taxon>Pentapetalae</taxon>
        <taxon>rosids</taxon>
        <taxon>malvids</taxon>
        <taxon>Myrtales</taxon>
        <taxon>Myrtaceae</taxon>
        <taxon>Myrtoideae</taxon>
        <taxon>Eucalypteae</taxon>
        <taxon>Eucalyptus</taxon>
    </lineage>
</organism>
<evidence type="ECO:0000313" key="1">
    <source>
        <dbReference type="EMBL" id="KAL3749264.1"/>
    </source>
</evidence>